<dbReference type="EMBL" id="CP003098">
    <property type="protein sequence ID" value="AET32514.1"/>
    <property type="molecule type" value="Genomic_DNA"/>
</dbReference>
<gene>
    <name evidence="2" type="ORF">P186_1078</name>
</gene>
<keyword evidence="1" id="KW-1133">Transmembrane helix</keyword>
<reference evidence="2 3" key="1">
    <citation type="journal article" date="2012" name="J. Bacteriol.">
        <title>Complete genome sequence of strain 1860, a crenarchaeon of the genus pyrobaculum able to grow with various electron acceptors.</title>
        <authorList>
            <person name="Mardanov A.V."/>
            <person name="Gumerov V.M."/>
            <person name="Slobodkina G.B."/>
            <person name="Beletsky A.V."/>
            <person name="Bonch-Osmolovskaya E.A."/>
            <person name="Ravin N.V."/>
            <person name="Skryabin K.G."/>
        </authorList>
    </citation>
    <scope>NUCLEOTIDE SEQUENCE [LARGE SCALE GENOMIC DNA]</scope>
    <source>
        <strain evidence="2 3">1860</strain>
    </source>
</reference>
<evidence type="ECO:0000256" key="1">
    <source>
        <dbReference type="SAM" id="Phobius"/>
    </source>
</evidence>
<dbReference type="HOGENOM" id="CLU_192663_0_0_2"/>
<keyword evidence="1" id="KW-0812">Transmembrane</keyword>
<accession>G7VC14</accession>
<dbReference type="GeneID" id="11595334"/>
<dbReference type="Proteomes" id="UP000005867">
    <property type="component" value="Chromosome"/>
</dbReference>
<proteinExistence type="predicted"/>
<evidence type="ECO:0000313" key="3">
    <source>
        <dbReference type="Proteomes" id="UP000005867"/>
    </source>
</evidence>
<dbReference type="AlphaFoldDB" id="G7VC14"/>
<name>G7VC14_9CREN</name>
<dbReference type="KEGG" id="pyr:P186_1078"/>
<organism evidence="2 3">
    <name type="scientific">Pyrobaculum ferrireducens</name>
    <dbReference type="NCBI Taxonomy" id="1104324"/>
    <lineage>
        <taxon>Archaea</taxon>
        <taxon>Thermoproteota</taxon>
        <taxon>Thermoprotei</taxon>
        <taxon>Thermoproteales</taxon>
        <taxon>Thermoproteaceae</taxon>
        <taxon>Pyrobaculum</taxon>
    </lineage>
</organism>
<keyword evidence="3" id="KW-1185">Reference proteome</keyword>
<keyword evidence="1" id="KW-0472">Membrane</keyword>
<dbReference type="eggNOG" id="arCOG06989">
    <property type="taxonomic scope" value="Archaea"/>
</dbReference>
<dbReference type="RefSeq" id="WP_014288342.1">
    <property type="nucleotide sequence ID" value="NC_016645.1"/>
</dbReference>
<dbReference type="BioCyc" id="PSP1104324:GJSN-1053-MONOMER"/>
<sequence length="64" mass="6494">MSRGVLIYVLSAVALALGALSLISAVSAPSTDPLIFARDLSISLVALAVGAAAPLLLRKFNKEG</sequence>
<dbReference type="STRING" id="1104324.P186_1078"/>
<feature type="transmembrane region" description="Helical" evidence="1">
    <location>
        <begin position="35"/>
        <end position="57"/>
    </location>
</feature>
<evidence type="ECO:0000313" key="2">
    <source>
        <dbReference type="EMBL" id="AET32514.1"/>
    </source>
</evidence>
<protein>
    <submittedName>
        <fullName evidence="2">Uncharacterized protein</fullName>
    </submittedName>
</protein>